<evidence type="ECO:0000313" key="1">
    <source>
        <dbReference type="EMBL" id="TCK59787.1"/>
    </source>
</evidence>
<organism evidence="1 2">
    <name type="scientific">Celerinatantimonas diazotrophica</name>
    <dbReference type="NCBI Taxonomy" id="412034"/>
    <lineage>
        <taxon>Bacteria</taxon>
        <taxon>Pseudomonadati</taxon>
        <taxon>Pseudomonadota</taxon>
        <taxon>Gammaproteobacteria</taxon>
        <taxon>Celerinatantimonadaceae</taxon>
        <taxon>Celerinatantimonas</taxon>
    </lineage>
</organism>
<name>A0A4R1K702_9GAMM</name>
<protein>
    <submittedName>
        <fullName evidence="1">Uncharacterized protein</fullName>
    </submittedName>
</protein>
<proteinExistence type="predicted"/>
<keyword evidence="2" id="KW-1185">Reference proteome</keyword>
<sequence>MPLFYASYLDSALDFISLGDTDPLARLFHVTIFKAPELDRSLLQ</sequence>
<dbReference type="Proteomes" id="UP000295565">
    <property type="component" value="Unassembled WGS sequence"/>
</dbReference>
<dbReference type="EMBL" id="SMGD01000009">
    <property type="protein sequence ID" value="TCK59787.1"/>
    <property type="molecule type" value="Genomic_DNA"/>
</dbReference>
<comment type="caution">
    <text evidence="1">The sequence shown here is derived from an EMBL/GenBank/DDBJ whole genome shotgun (WGS) entry which is preliminary data.</text>
</comment>
<dbReference type="AlphaFoldDB" id="A0A4R1K702"/>
<gene>
    <name evidence="1" type="ORF">EV690_0616</name>
</gene>
<reference evidence="1 2" key="1">
    <citation type="submission" date="2019-03" db="EMBL/GenBank/DDBJ databases">
        <title>Genomic Encyclopedia of Type Strains, Phase IV (KMG-IV): sequencing the most valuable type-strain genomes for metagenomic binning, comparative biology and taxonomic classification.</title>
        <authorList>
            <person name="Goeker M."/>
        </authorList>
    </citation>
    <scope>NUCLEOTIDE SEQUENCE [LARGE SCALE GENOMIC DNA]</scope>
    <source>
        <strain evidence="1 2">DSM 18577</strain>
    </source>
</reference>
<evidence type="ECO:0000313" key="2">
    <source>
        <dbReference type="Proteomes" id="UP000295565"/>
    </source>
</evidence>
<accession>A0A4R1K702</accession>